<proteinExistence type="predicted"/>
<dbReference type="EMBL" id="CM039437">
    <property type="protein sequence ID" value="KAI4307640.1"/>
    <property type="molecule type" value="Genomic_DNA"/>
</dbReference>
<gene>
    <name evidence="1" type="ORF">L6164_030807</name>
</gene>
<evidence type="ECO:0000313" key="1">
    <source>
        <dbReference type="EMBL" id="KAI4307640.1"/>
    </source>
</evidence>
<dbReference type="Proteomes" id="UP000828941">
    <property type="component" value="Chromosome 12"/>
</dbReference>
<accession>A0ACB9LDG5</accession>
<protein>
    <submittedName>
        <fullName evidence="1">Uncharacterized protein</fullName>
    </submittedName>
</protein>
<keyword evidence="2" id="KW-1185">Reference proteome</keyword>
<reference evidence="1 2" key="1">
    <citation type="journal article" date="2022" name="DNA Res.">
        <title>Chromosomal-level genome assembly of the orchid tree Bauhinia variegata (Leguminosae; Cercidoideae) supports the allotetraploid origin hypothesis of Bauhinia.</title>
        <authorList>
            <person name="Zhong Y."/>
            <person name="Chen Y."/>
            <person name="Zheng D."/>
            <person name="Pang J."/>
            <person name="Liu Y."/>
            <person name="Luo S."/>
            <person name="Meng S."/>
            <person name="Qian L."/>
            <person name="Wei D."/>
            <person name="Dai S."/>
            <person name="Zhou R."/>
        </authorList>
    </citation>
    <scope>NUCLEOTIDE SEQUENCE [LARGE SCALE GENOMIC DNA]</scope>
    <source>
        <strain evidence="1">BV-YZ2020</strain>
    </source>
</reference>
<evidence type="ECO:0000313" key="2">
    <source>
        <dbReference type="Proteomes" id="UP000828941"/>
    </source>
</evidence>
<sequence>MWEQDEQPTDVACEKLRKISLIWLLARQIVCWGPEMEGSSLRKGAWTVEEDNLLRSCIQKYGEGKWHLVPQRAGLNRCRKSCRLRWLNYLSPNIKRGCFTEDEVDMIIRFHSLLGNRWSLIAGRLPGRTANNVKNYWNTNLRHRISEKVNQLKEKSNVTMKTHEVIKTKPRIFPQNSPWLRGKLPMFTNDNEPIQPVFAKNYGVGECSSAAQSMFPNLGDSCLPDPSLPENWRGLLKRFLDEVMADNKGKSAHSPTGQNTKKAYVDDEELAGMMTGLGEGDYSLEEQGFWNDLLRLDDANEWNLNFPSD</sequence>
<name>A0ACB9LDG5_BAUVA</name>
<comment type="caution">
    <text evidence="1">The sequence shown here is derived from an EMBL/GenBank/DDBJ whole genome shotgun (WGS) entry which is preliminary data.</text>
</comment>
<organism evidence="1 2">
    <name type="scientific">Bauhinia variegata</name>
    <name type="common">Purple orchid tree</name>
    <name type="synonym">Phanera variegata</name>
    <dbReference type="NCBI Taxonomy" id="167791"/>
    <lineage>
        <taxon>Eukaryota</taxon>
        <taxon>Viridiplantae</taxon>
        <taxon>Streptophyta</taxon>
        <taxon>Embryophyta</taxon>
        <taxon>Tracheophyta</taxon>
        <taxon>Spermatophyta</taxon>
        <taxon>Magnoliopsida</taxon>
        <taxon>eudicotyledons</taxon>
        <taxon>Gunneridae</taxon>
        <taxon>Pentapetalae</taxon>
        <taxon>rosids</taxon>
        <taxon>fabids</taxon>
        <taxon>Fabales</taxon>
        <taxon>Fabaceae</taxon>
        <taxon>Cercidoideae</taxon>
        <taxon>Cercideae</taxon>
        <taxon>Bauhiniinae</taxon>
        <taxon>Bauhinia</taxon>
    </lineage>
</organism>